<dbReference type="SUPFAM" id="SSF56672">
    <property type="entry name" value="DNA/RNA polymerases"/>
    <property type="match status" value="1"/>
</dbReference>
<dbReference type="GO" id="GO:0004190">
    <property type="term" value="F:aspartic-type endopeptidase activity"/>
    <property type="evidence" value="ECO:0007669"/>
    <property type="project" value="UniProtKB-KW"/>
</dbReference>
<keyword evidence="4" id="KW-0548">Nucleotidyltransferase</keyword>
<evidence type="ECO:0000256" key="1">
    <source>
        <dbReference type="ARBA" id="ARBA00022750"/>
    </source>
</evidence>
<dbReference type="Pfam" id="PF08284">
    <property type="entry name" value="RVP_2"/>
    <property type="match status" value="1"/>
</dbReference>
<keyword evidence="1" id="KW-0064">Aspartyl protease</keyword>
<dbReference type="Gene3D" id="3.30.70.270">
    <property type="match status" value="1"/>
</dbReference>
<evidence type="ECO:0000313" key="4">
    <source>
        <dbReference type="EMBL" id="GEU41813.1"/>
    </source>
</evidence>
<dbReference type="InterPro" id="IPR043502">
    <property type="entry name" value="DNA/RNA_pol_sf"/>
</dbReference>
<protein>
    <submittedName>
        <fullName evidence="4">Putative reverse transcriptase domain-containing protein</fullName>
    </submittedName>
</protein>
<dbReference type="InterPro" id="IPR021109">
    <property type="entry name" value="Peptidase_aspartic_dom_sf"/>
</dbReference>
<dbReference type="GO" id="GO:0003964">
    <property type="term" value="F:RNA-directed DNA polymerase activity"/>
    <property type="evidence" value="ECO:0007669"/>
    <property type="project" value="UniProtKB-KW"/>
</dbReference>
<sequence>MSSSNHPTSNIEEAFSLNFPNYLPASPDYVPASPGKHIPAPLTHLALMPPKRTSTSKAPTMTQATIRKFIADSVTAALEAQAATMANTNAFYDIEMADGNLVSINNVIKGATLTLLNQPFENDLMSIKLGSFDIVIGMDWLSKYHAKILCDEKVVHIPIDGETLIIRVMEKKKSDEKKIEDILVVRECLDVFPEDLPGLPPIRQIEALSDQVLRLVELLSYLSKKDGSFRMFIDYRELNKLTIKNRYPLSRIDDLFDQLQGSSAYSKIDLRSGYHQLRVRDEDILKTAFRTRYRHYEFKVMPFGLTKEPAVFMNLMNRVCKPYLDKFIIVSIDDILIYSPNEEEHANHLRIILELLRKEKLYAELSKCEFWIHIVQFLGHLIDSQGLHVDPAKIKAVKNWETPTTLTEIRQFLGLATTEDSSKVNVLVLNFNHGSTFCEISMLHVSPENNEFEGEIITCSDFCLDAQIKLYKTREDKEIEKVIDLENKVKVLDNIVYKTGQSVQTINMLNNKCRTSFAKPEYLKKAKQANPRLYDIEISRISHINAQKEKKKESFQKQTTFLETRMDESNPVNKNCQRSLEIVNIQREYYYADHMNAILGVYTELDEVTNLQCDYLINLELELQQCKEKVKNDMSFKVNKSKDFCKERKQYFEIQDLKAQLQDKGIVIRMYKLHTDHTQARTSKLPQDSKKTNKRVSFSAGVIPTTSVSRPHLKSNPQGDRVLHSNSRGKKLEVQEHRRNVKFPKNKIDLCVLKSVAKILKKTIASESNKKLRNNVRELHECFGKIYKWSYIKFTPSGYIWKPKSKQENVNLNLIEIVLFIVDSGCSKHMTGNLKLLINFLEKFLGTVKFGNDQIAPILGYGDLVQGAVTIKRVSD</sequence>
<reference evidence="4" key="1">
    <citation type="journal article" date="2019" name="Sci. Rep.">
        <title>Draft genome of Tanacetum cinerariifolium, the natural source of mosquito coil.</title>
        <authorList>
            <person name="Yamashiro T."/>
            <person name="Shiraishi A."/>
            <person name="Satake H."/>
            <person name="Nakayama K."/>
        </authorList>
    </citation>
    <scope>NUCLEOTIDE SEQUENCE</scope>
</reference>
<feature type="region of interest" description="Disordered" evidence="2">
    <location>
        <begin position="707"/>
        <end position="729"/>
    </location>
</feature>
<proteinExistence type="predicted"/>
<dbReference type="PROSITE" id="PS50878">
    <property type="entry name" value="RT_POL"/>
    <property type="match status" value="1"/>
</dbReference>
<evidence type="ECO:0000259" key="3">
    <source>
        <dbReference type="PROSITE" id="PS50878"/>
    </source>
</evidence>
<dbReference type="Gene3D" id="2.40.70.10">
    <property type="entry name" value="Acid Proteases"/>
    <property type="match status" value="1"/>
</dbReference>
<dbReference type="InterPro" id="IPR054722">
    <property type="entry name" value="PolX-like_BBD"/>
</dbReference>
<name>A0A6L2JXN3_TANCI</name>
<comment type="caution">
    <text evidence="4">The sequence shown here is derived from an EMBL/GenBank/DDBJ whole genome shotgun (WGS) entry which is preliminary data.</text>
</comment>
<organism evidence="4">
    <name type="scientific">Tanacetum cinerariifolium</name>
    <name type="common">Dalmatian daisy</name>
    <name type="synonym">Chrysanthemum cinerariifolium</name>
    <dbReference type="NCBI Taxonomy" id="118510"/>
    <lineage>
        <taxon>Eukaryota</taxon>
        <taxon>Viridiplantae</taxon>
        <taxon>Streptophyta</taxon>
        <taxon>Embryophyta</taxon>
        <taxon>Tracheophyta</taxon>
        <taxon>Spermatophyta</taxon>
        <taxon>Magnoliopsida</taxon>
        <taxon>eudicotyledons</taxon>
        <taxon>Gunneridae</taxon>
        <taxon>Pentapetalae</taxon>
        <taxon>asterids</taxon>
        <taxon>campanulids</taxon>
        <taxon>Asterales</taxon>
        <taxon>Asteraceae</taxon>
        <taxon>Asteroideae</taxon>
        <taxon>Anthemideae</taxon>
        <taxon>Anthemidinae</taxon>
        <taxon>Tanacetum</taxon>
    </lineage>
</organism>
<evidence type="ECO:0000256" key="2">
    <source>
        <dbReference type="SAM" id="MobiDB-lite"/>
    </source>
</evidence>
<dbReference type="PANTHER" id="PTHR24559:SF427">
    <property type="entry name" value="RNA-DIRECTED DNA POLYMERASE"/>
    <property type="match status" value="1"/>
</dbReference>
<dbReference type="CDD" id="cd00303">
    <property type="entry name" value="retropepsin_like"/>
    <property type="match status" value="1"/>
</dbReference>
<keyword evidence="1" id="KW-0645">Protease</keyword>
<dbReference type="InterPro" id="IPR053134">
    <property type="entry name" value="RNA-dir_DNA_polymerase"/>
</dbReference>
<accession>A0A6L2JXN3</accession>
<dbReference type="Pfam" id="PF22936">
    <property type="entry name" value="Pol_BBD"/>
    <property type="match status" value="1"/>
</dbReference>
<gene>
    <name evidence="4" type="ORF">Tci_013791</name>
</gene>
<keyword evidence="1" id="KW-0378">Hydrolase</keyword>
<keyword evidence="4" id="KW-0808">Transferase</keyword>
<dbReference type="InterPro" id="IPR043128">
    <property type="entry name" value="Rev_trsase/Diguanyl_cyclase"/>
</dbReference>
<dbReference type="CDD" id="cd01647">
    <property type="entry name" value="RT_LTR"/>
    <property type="match status" value="1"/>
</dbReference>
<dbReference type="PANTHER" id="PTHR24559">
    <property type="entry name" value="TRANSPOSON TY3-I GAG-POL POLYPROTEIN"/>
    <property type="match status" value="1"/>
</dbReference>
<feature type="domain" description="Reverse transcriptase" evidence="3">
    <location>
        <begin position="203"/>
        <end position="382"/>
    </location>
</feature>
<dbReference type="Gene3D" id="3.10.10.10">
    <property type="entry name" value="HIV Type 1 Reverse Transcriptase, subunit A, domain 1"/>
    <property type="match status" value="1"/>
</dbReference>
<dbReference type="InterPro" id="IPR000477">
    <property type="entry name" value="RT_dom"/>
</dbReference>
<dbReference type="EMBL" id="BKCJ010001487">
    <property type="protein sequence ID" value="GEU41813.1"/>
    <property type="molecule type" value="Genomic_DNA"/>
</dbReference>
<dbReference type="AlphaFoldDB" id="A0A6L2JXN3"/>
<keyword evidence="4" id="KW-0695">RNA-directed DNA polymerase</keyword>
<dbReference type="Pfam" id="PF00078">
    <property type="entry name" value="RVT_1"/>
    <property type="match status" value="1"/>
</dbReference>